<keyword evidence="2" id="KW-0812">Transmembrane</keyword>
<dbReference type="SUPFAM" id="SSF48317">
    <property type="entry name" value="Acid phosphatase/Vanadium-dependent haloperoxidase"/>
    <property type="match status" value="1"/>
</dbReference>
<dbReference type="EMBL" id="JAKRKC020000001">
    <property type="protein sequence ID" value="MCK2215790.1"/>
    <property type="molecule type" value="Genomic_DNA"/>
</dbReference>
<evidence type="ECO:0000256" key="1">
    <source>
        <dbReference type="ARBA" id="ARBA00022679"/>
    </source>
</evidence>
<dbReference type="InterPro" id="IPR001296">
    <property type="entry name" value="Glyco_trans_1"/>
</dbReference>
<dbReference type="SUPFAM" id="SSF53756">
    <property type="entry name" value="UDP-Glycosyltransferase/glycogen phosphorylase"/>
    <property type="match status" value="1"/>
</dbReference>
<feature type="chain" id="PRO_5045720019" evidence="3">
    <location>
        <begin position="18"/>
        <end position="558"/>
    </location>
</feature>
<keyword evidence="6" id="KW-1185">Reference proteome</keyword>
<evidence type="ECO:0000313" key="6">
    <source>
        <dbReference type="Proteomes" id="UP001317259"/>
    </source>
</evidence>
<protein>
    <submittedName>
        <fullName evidence="5">Glycosyltransferase family 4 protein</fullName>
    </submittedName>
</protein>
<evidence type="ECO:0000259" key="4">
    <source>
        <dbReference type="Pfam" id="PF00534"/>
    </source>
</evidence>
<feature type="domain" description="Glycosyl transferase family 1" evidence="4">
    <location>
        <begin position="376"/>
        <end position="531"/>
    </location>
</feature>
<feature type="signal peptide" evidence="3">
    <location>
        <begin position="1"/>
        <end position="17"/>
    </location>
</feature>
<comment type="caution">
    <text evidence="5">The sequence shown here is derived from an EMBL/GenBank/DDBJ whole genome shotgun (WGS) entry which is preliminary data.</text>
</comment>
<keyword evidence="1" id="KW-0808">Transferase</keyword>
<feature type="transmembrane region" description="Helical" evidence="2">
    <location>
        <begin position="62"/>
        <end position="81"/>
    </location>
</feature>
<dbReference type="Pfam" id="PF00534">
    <property type="entry name" value="Glycos_transf_1"/>
    <property type="match status" value="1"/>
</dbReference>
<evidence type="ECO:0000256" key="2">
    <source>
        <dbReference type="SAM" id="Phobius"/>
    </source>
</evidence>
<keyword evidence="2" id="KW-0472">Membrane</keyword>
<keyword evidence="3" id="KW-0732">Signal</keyword>
<sequence length="558" mass="58944">MTSAVRAGGAPPLLALAGLGTALPAGFAARAPGWTGADADLGGVVLAHRAPWATAVARVLDAGFGAATGLVLVAALVLALAATRRMRAAWRSLAVVVAGWGPVPLVRAAVARPRPPAAHALVLEQGPHGYPSSHVCLTLSLVIACALLAGSAVPLVLRADRLGALALRLDNRRRSWRAGPPDARRVTILLLHAYGMGGTIRTAFNLAAVLAGDHDVEIVSVTRTRDRPFFPIPPGVRVSFLTGRRAPWPARWRSRLIPRQETAYDKFDLRTDVALARFLRGLRGGVLITTRPGLNLAAALLAPPGVIVIGQEHVGFGTHKPAVRRLIARRYGRLDALVTLTRADLHAYRAALGPGAPRHLLRIPNAVPPVRGGPSPLTGKVVLAIGRLSKVKGFDLLLAAWEQVAAAHPGWTLRIAGSGPDRGRLLDLAEERRLTGSVRFLGAVRDVGAQLDEAAVLAVSSRHEGFPMVILEAMAKGVPVVSFDCPSGPGEIITHGWDGLLVPPGDVDALATQLCVLIADEALRRRMGDRALRTSGRYDAAHVGAEWRRLLTELGGPR</sequence>
<name>A0ABT0FUY2_9ACTN</name>
<proteinExistence type="predicted"/>
<feature type="transmembrane region" description="Helical" evidence="2">
    <location>
        <begin position="132"/>
        <end position="157"/>
    </location>
</feature>
<dbReference type="PANTHER" id="PTHR12526">
    <property type="entry name" value="GLYCOSYLTRANSFERASE"/>
    <property type="match status" value="1"/>
</dbReference>
<accession>A0ABT0FUY2</accession>
<gene>
    <name evidence="5" type="ORF">MF672_018615</name>
</gene>
<dbReference type="InterPro" id="IPR036938">
    <property type="entry name" value="PAP2/HPO_sf"/>
</dbReference>
<dbReference type="CDD" id="cd03820">
    <property type="entry name" value="GT4_AmsD-like"/>
    <property type="match status" value="1"/>
</dbReference>
<keyword evidence="2" id="KW-1133">Transmembrane helix</keyword>
<dbReference type="Proteomes" id="UP001317259">
    <property type="component" value="Unassembled WGS sequence"/>
</dbReference>
<reference evidence="5 6" key="1">
    <citation type="submission" date="2022-04" db="EMBL/GenBank/DDBJ databases">
        <title>Genome draft of Actinomadura sp. ATCC 31491.</title>
        <authorList>
            <person name="Shi X."/>
            <person name="Du Y."/>
        </authorList>
    </citation>
    <scope>NUCLEOTIDE SEQUENCE [LARGE SCALE GENOMIC DNA]</scope>
    <source>
        <strain evidence="5 6">ATCC 31491</strain>
    </source>
</reference>
<dbReference type="PANTHER" id="PTHR12526:SF627">
    <property type="entry name" value="D-RHAMNOSYLTRANSFERASE WBPZ"/>
    <property type="match status" value="1"/>
</dbReference>
<dbReference type="Gene3D" id="3.40.50.2000">
    <property type="entry name" value="Glycogen Phosphorylase B"/>
    <property type="match status" value="2"/>
</dbReference>
<organism evidence="5 6">
    <name type="scientific">Actinomadura luzonensis</name>
    <dbReference type="NCBI Taxonomy" id="2805427"/>
    <lineage>
        <taxon>Bacteria</taxon>
        <taxon>Bacillati</taxon>
        <taxon>Actinomycetota</taxon>
        <taxon>Actinomycetes</taxon>
        <taxon>Streptosporangiales</taxon>
        <taxon>Thermomonosporaceae</taxon>
        <taxon>Actinomadura</taxon>
    </lineage>
</organism>
<dbReference type="RefSeq" id="WP_242380971.1">
    <property type="nucleotide sequence ID" value="NZ_JAKRKC020000001.1"/>
</dbReference>
<evidence type="ECO:0000313" key="5">
    <source>
        <dbReference type="EMBL" id="MCK2215790.1"/>
    </source>
</evidence>
<evidence type="ECO:0000256" key="3">
    <source>
        <dbReference type="SAM" id="SignalP"/>
    </source>
</evidence>